<keyword evidence="2" id="KW-1185">Reference proteome</keyword>
<dbReference type="Proteomes" id="UP000008680">
    <property type="component" value="Chromosome"/>
</dbReference>
<name>D3E4C1_METRM</name>
<gene>
    <name evidence="1" type="ordered locus">mru_1532</name>
</gene>
<dbReference type="EMBL" id="CP001719">
    <property type="protein sequence ID" value="ADC47382.1"/>
    <property type="molecule type" value="Genomic_DNA"/>
</dbReference>
<organism evidence="1 2">
    <name type="scientific">Methanobrevibacter ruminantium (strain ATCC 35063 / DSM 1093 / JCM 13430 / OCM 146 / M1)</name>
    <name type="common">Methanobacterium ruminantium</name>
    <dbReference type="NCBI Taxonomy" id="634498"/>
    <lineage>
        <taxon>Archaea</taxon>
        <taxon>Methanobacteriati</taxon>
        <taxon>Methanobacteriota</taxon>
        <taxon>Methanomada group</taxon>
        <taxon>Methanobacteria</taxon>
        <taxon>Methanobacteriales</taxon>
        <taxon>Methanobacteriaceae</taxon>
        <taxon>Methanobrevibacter</taxon>
    </lineage>
</organism>
<dbReference type="STRING" id="634498.mru_1532"/>
<sequence>MYMNTPSQKNIDIKNYERIFKEKINFVVEKISRFFKGTSQEDSFLNEKLLDLSDPFIKSRIKEIKETTESIAEYLKIEYINYDEYYDFREIQSMMNQTLDYGSIEELKIILKIFNEFKNLTEFKFELLSNKSHSKSISFKDIDEESKEIFEKRYGEFSKFFFNRKREYYAIFEGECEEDVSEFFELMKKHALK</sequence>
<dbReference type="HOGENOM" id="CLU_1406006_0_0_2"/>
<reference evidence="1 2" key="1">
    <citation type="journal article" date="2010" name="PLoS ONE">
        <title>The genome sequence of the rumen methanogen Methanobrevibacter ruminantium reveals new possibilities for controlling ruminant methane emissions.</title>
        <authorList>
            <person name="Leahy S.C."/>
            <person name="Kelly W.J."/>
            <person name="Altermann E."/>
            <person name="Ronimus R.S."/>
            <person name="Yeoman C.J."/>
            <person name="Pacheco D.M."/>
            <person name="Li D."/>
            <person name="Kong Z."/>
            <person name="McTavish S."/>
            <person name="Sang C."/>
            <person name="Lambie S.C."/>
            <person name="Janssen P.H."/>
            <person name="Dey D."/>
            <person name="Attwood G.T."/>
        </authorList>
    </citation>
    <scope>NUCLEOTIDE SEQUENCE [LARGE SCALE GENOMIC DNA]</scope>
    <source>
        <strain evidence="2">ATCC 35063 / DSM 1093 / JCM 13430 / OCM 146 / M1</strain>
    </source>
</reference>
<dbReference type="KEGG" id="mru:mru_1532"/>
<dbReference type="RefSeq" id="WP_012956331.1">
    <property type="nucleotide sequence ID" value="NC_013790.1"/>
</dbReference>
<proteinExistence type="predicted"/>
<dbReference type="PATRIC" id="fig|634498.28.peg.1534"/>
<dbReference type="AlphaFoldDB" id="D3E4C1"/>
<protein>
    <submittedName>
        <fullName evidence="1">Uncharacterized protein</fullName>
    </submittedName>
</protein>
<evidence type="ECO:0000313" key="1">
    <source>
        <dbReference type="EMBL" id="ADC47382.1"/>
    </source>
</evidence>
<accession>D3E4C1</accession>
<evidence type="ECO:0000313" key="2">
    <source>
        <dbReference type="Proteomes" id="UP000008680"/>
    </source>
</evidence>
<dbReference type="GeneID" id="8771185"/>